<evidence type="ECO:0000256" key="3">
    <source>
        <dbReference type="ARBA" id="ARBA00022771"/>
    </source>
</evidence>
<dbReference type="Proteomes" id="UP001497516">
    <property type="component" value="Chromosome 3"/>
</dbReference>
<sequence length="207" mass="23450">MSLKMMMTPFHRSRVVGLQAVLLADTAASLLQISGHHHDQHHTNHVITKSLTALLPPSLPSSSSSSSSSPDDDGHLVLLLQSCHFCSTRLSPKKDVYMYKGDQGFCSRQCRDKQVKLDEINEAEESNLIFHLNNSYNSRRRRRRQLRAAPLLEICSSGSTACSHRRGENFSCSIPRRRPVSQYINRPLPLPPHQRLGYMNHRRQLAS</sequence>
<keyword evidence="3" id="KW-0862">Zinc</keyword>
<dbReference type="PROSITE" id="PS51795">
    <property type="entry name" value="ZF_FLZ"/>
    <property type="match status" value="1"/>
</dbReference>
<comment type="similarity">
    <text evidence="1">Belongs to the FLZ family.</text>
</comment>
<dbReference type="PANTHER" id="PTHR47847">
    <property type="entry name" value="FCS-LIKE ZINC FINGER 17"/>
    <property type="match status" value="1"/>
</dbReference>
<evidence type="ECO:0000313" key="7">
    <source>
        <dbReference type="Proteomes" id="UP001497516"/>
    </source>
</evidence>
<accession>A0AAV2DRX0</accession>
<proteinExistence type="inferred from homology"/>
<dbReference type="AlphaFoldDB" id="A0AAV2DRX0"/>
<reference evidence="6 7" key="1">
    <citation type="submission" date="2024-04" db="EMBL/GenBank/DDBJ databases">
        <authorList>
            <person name="Fracassetti M."/>
        </authorList>
    </citation>
    <scope>NUCLEOTIDE SEQUENCE [LARGE SCALE GENOMIC DNA]</scope>
</reference>
<evidence type="ECO:0000256" key="1">
    <source>
        <dbReference type="ARBA" id="ARBA00009374"/>
    </source>
</evidence>
<dbReference type="InterPro" id="IPR007650">
    <property type="entry name" value="Zf-FLZ_dom"/>
</dbReference>
<keyword evidence="3" id="KW-0863">Zinc-finger</keyword>
<feature type="domain" description="FLZ-type" evidence="5">
    <location>
        <begin position="78"/>
        <end position="122"/>
    </location>
</feature>
<dbReference type="Pfam" id="PF04570">
    <property type="entry name" value="zf-FLZ"/>
    <property type="match status" value="1"/>
</dbReference>
<name>A0AAV2DRX0_9ROSI</name>
<gene>
    <name evidence="6" type="ORF">LTRI10_LOCUS18031</name>
</gene>
<keyword evidence="2" id="KW-0479">Metal-binding</keyword>
<evidence type="ECO:0000259" key="5">
    <source>
        <dbReference type="PROSITE" id="PS51795"/>
    </source>
</evidence>
<keyword evidence="7" id="KW-1185">Reference proteome</keyword>
<protein>
    <recommendedName>
        <fullName evidence="5">FLZ-type domain-containing protein</fullName>
    </recommendedName>
</protein>
<dbReference type="EMBL" id="OZ034816">
    <property type="protein sequence ID" value="CAL1376290.1"/>
    <property type="molecule type" value="Genomic_DNA"/>
</dbReference>
<organism evidence="6 7">
    <name type="scientific">Linum trigynum</name>
    <dbReference type="NCBI Taxonomy" id="586398"/>
    <lineage>
        <taxon>Eukaryota</taxon>
        <taxon>Viridiplantae</taxon>
        <taxon>Streptophyta</taxon>
        <taxon>Embryophyta</taxon>
        <taxon>Tracheophyta</taxon>
        <taxon>Spermatophyta</taxon>
        <taxon>Magnoliopsida</taxon>
        <taxon>eudicotyledons</taxon>
        <taxon>Gunneridae</taxon>
        <taxon>Pentapetalae</taxon>
        <taxon>rosids</taxon>
        <taxon>fabids</taxon>
        <taxon>Malpighiales</taxon>
        <taxon>Linaceae</taxon>
        <taxon>Linum</taxon>
    </lineage>
</organism>
<dbReference type="InterPro" id="IPR044181">
    <property type="entry name" value="FLZ17/18"/>
</dbReference>
<evidence type="ECO:0000313" key="6">
    <source>
        <dbReference type="EMBL" id="CAL1376290.1"/>
    </source>
</evidence>
<dbReference type="PANTHER" id="PTHR47847:SF2">
    <property type="entry name" value="FCS-LIKE ZINC FINGER 17-RELATED"/>
    <property type="match status" value="1"/>
</dbReference>
<evidence type="ECO:0000256" key="4">
    <source>
        <dbReference type="PROSITE-ProRule" id="PRU01131"/>
    </source>
</evidence>
<feature type="zinc finger region" description="FLZ-type" evidence="4">
    <location>
        <begin position="78"/>
        <end position="122"/>
    </location>
</feature>
<dbReference type="GO" id="GO:0008270">
    <property type="term" value="F:zinc ion binding"/>
    <property type="evidence" value="ECO:0007669"/>
    <property type="project" value="UniProtKB-KW"/>
</dbReference>
<evidence type="ECO:0000256" key="2">
    <source>
        <dbReference type="ARBA" id="ARBA00022723"/>
    </source>
</evidence>